<evidence type="ECO:0008006" key="7">
    <source>
        <dbReference type="Google" id="ProtNLM"/>
    </source>
</evidence>
<dbReference type="PRINTS" id="PR01415">
    <property type="entry name" value="ANKYRIN"/>
</dbReference>
<dbReference type="EMBL" id="JABFAI010000445">
    <property type="protein sequence ID" value="KAF4944319.1"/>
    <property type="molecule type" value="Genomic_DNA"/>
</dbReference>
<protein>
    <recommendedName>
        <fullName evidence="7">Ankyrin</fullName>
    </recommendedName>
</protein>
<feature type="repeat" description="ANK" evidence="3">
    <location>
        <begin position="705"/>
        <end position="737"/>
    </location>
</feature>
<evidence type="ECO:0000256" key="4">
    <source>
        <dbReference type="SAM" id="MobiDB-lite"/>
    </source>
</evidence>
<evidence type="ECO:0000256" key="3">
    <source>
        <dbReference type="PROSITE-ProRule" id="PRU00023"/>
    </source>
</evidence>
<keyword evidence="1" id="KW-0677">Repeat</keyword>
<feature type="repeat" description="ANK" evidence="3">
    <location>
        <begin position="739"/>
        <end position="771"/>
    </location>
</feature>
<dbReference type="SUPFAM" id="SSF48403">
    <property type="entry name" value="Ankyrin repeat"/>
    <property type="match status" value="1"/>
</dbReference>
<feature type="repeat" description="ANK" evidence="3">
    <location>
        <begin position="538"/>
        <end position="570"/>
    </location>
</feature>
<dbReference type="PROSITE" id="PS50088">
    <property type="entry name" value="ANK_REPEAT"/>
    <property type="match status" value="7"/>
</dbReference>
<dbReference type="Proteomes" id="UP000604273">
    <property type="component" value="Unassembled WGS sequence"/>
</dbReference>
<feature type="repeat" description="ANK" evidence="3">
    <location>
        <begin position="605"/>
        <end position="637"/>
    </location>
</feature>
<dbReference type="InterPro" id="IPR002110">
    <property type="entry name" value="Ankyrin_rpt"/>
</dbReference>
<reference evidence="5" key="1">
    <citation type="journal article" date="2020" name="BMC Genomics">
        <title>Correction to: Identification and distribution of gene clusters required for synthesis of sphingolipid metabolism inhibitors in diverse species of the filamentous fungus Fusarium.</title>
        <authorList>
            <person name="Kim H.S."/>
            <person name="Lohmar J.M."/>
            <person name="Busman M."/>
            <person name="Brown D.W."/>
            <person name="Naumann T.A."/>
            <person name="Divon H.H."/>
            <person name="Lysoe E."/>
            <person name="Uhlig S."/>
            <person name="Proctor R.H."/>
        </authorList>
    </citation>
    <scope>NUCLEOTIDE SEQUENCE</scope>
    <source>
        <strain evidence="5">NRRL 45417</strain>
    </source>
</reference>
<dbReference type="PROSITE" id="PS50297">
    <property type="entry name" value="ANK_REP_REGION"/>
    <property type="match status" value="7"/>
</dbReference>
<dbReference type="SMART" id="SM00248">
    <property type="entry name" value="ANK"/>
    <property type="match status" value="7"/>
</dbReference>
<accession>A0A8H4SR82</accession>
<keyword evidence="6" id="KW-1185">Reference proteome</keyword>
<sequence length="818" mass="92199">MENHDHMGAAIANVTRKCLGCFEGIEKTHDKNILEHLIDPIDKRQRSSFCFFGLHYKFQRWIHTSGALSPFDSSLDERLKGFKYVSSTVNHMLAGILQSLNRQCALEHLHFISNEIRRTSPQQLEESLAMTESDEQMAFREDMVALVGYRFPAARKALCQLLGNSIAERRHILFQAQIQARQPANRVSLKRVQSPSQEVLRRVMSNFTTPEHESSEFPPIPKVNQEQAAVQCPFCFMVWKQTNSENVNMGLWKLHIDEHIKPYSCLFPRCANSCTFFARQQEWVDHMQSVHSEDWLRQVHIKQWYCDFGHESTLTFELEVQWREHMLDSASHPERPETPTLFQLKALSQQKQRMILRDKFVCLLCERIPQEAQQKLETGQQDSTDVHNSVINHDTTHLKSLSLFSVPSLDEAADETVNLDQKSHVLTKLSNKGSLPDAPASPVNTRASGISPDERPGLKHETVALNQQTGWDDDFVGYKQPDKPPESPMLRWYDDFSQWKYEQDAGVNRVSGKAPVPDGLSTSEIQTSTTDVNFQDDVGRTALSLASQAGDVETMSRLMTMGADFEMADRDGKTPLCWAAGDGQESAVKFLLDKGARIEATEQIYGRTSLSWAATRGHAGVVWALCTNGAHIDAVDDSDRTPLSWAASSGNEDTLRLLIDAGSDVMSKDSQFLRTPLHWAAIRYRPRNASLLLQHGAQIDALDRSGRTPLCLASEDGYDGVVELLLRHGADMEAQHPEYKQTPLSLASEGGHEDVVRLLLENGAKVDATDSQGKTARDRAIDQGWDEIAKLLEIYPGSEFLCRTDKLLKMFSVNPSLW</sequence>
<dbReference type="Pfam" id="PF12796">
    <property type="entry name" value="Ank_2"/>
    <property type="match status" value="4"/>
</dbReference>
<dbReference type="InterPro" id="IPR036770">
    <property type="entry name" value="Ankyrin_rpt-contain_sf"/>
</dbReference>
<comment type="caution">
    <text evidence="5">The sequence shown here is derived from an EMBL/GenBank/DDBJ whole genome shotgun (WGS) entry which is preliminary data.</text>
</comment>
<feature type="repeat" description="ANK" evidence="3">
    <location>
        <begin position="672"/>
        <end position="704"/>
    </location>
</feature>
<proteinExistence type="predicted"/>
<dbReference type="PANTHER" id="PTHR24171:SF10">
    <property type="entry name" value="ANKYRIN REPEAT DOMAIN-CONTAINING PROTEIN 29-LIKE"/>
    <property type="match status" value="1"/>
</dbReference>
<gene>
    <name evidence="5" type="ORF">FGADI_12773</name>
</gene>
<reference evidence="5" key="2">
    <citation type="submission" date="2020-05" db="EMBL/GenBank/DDBJ databases">
        <authorList>
            <person name="Kim H.-S."/>
            <person name="Proctor R.H."/>
            <person name="Brown D.W."/>
        </authorList>
    </citation>
    <scope>NUCLEOTIDE SEQUENCE</scope>
    <source>
        <strain evidence="5">NRRL 45417</strain>
    </source>
</reference>
<feature type="repeat" description="ANK" evidence="3">
    <location>
        <begin position="638"/>
        <end position="670"/>
    </location>
</feature>
<dbReference type="AlphaFoldDB" id="A0A8H4SR82"/>
<name>A0A8H4SR82_9HYPO</name>
<dbReference type="PANTHER" id="PTHR24171">
    <property type="entry name" value="ANKYRIN REPEAT DOMAIN-CONTAINING PROTEIN 39-RELATED"/>
    <property type="match status" value="1"/>
</dbReference>
<dbReference type="OrthoDB" id="20872at2759"/>
<evidence type="ECO:0000313" key="6">
    <source>
        <dbReference type="Proteomes" id="UP000604273"/>
    </source>
</evidence>
<keyword evidence="2 3" id="KW-0040">ANK repeat</keyword>
<feature type="repeat" description="ANK" evidence="3">
    <location>
        <begin position="571"/>
        <end position="603"/>
    </location>
</feature>
<feature type="region of interest" description="Disordered" evidence="4">
    <location>
        <begin position="430"/>
        <end position="457"/>
    </location>
</feature>
<organism evidence="5 6">
    <name type="scientific">Fusarium gaditjirri</name>
    <dbReference type="NCBI Taxonomy" id="282569"/>
    <lineage>
        <taxon>Eukaryota</taxon>
        <taxon>Fungi</taxon>
        <taxon>Dikarya</taxon>
        <taxon>Ascomycota</taxon>
        <taxon>Pezizomycotina</taxon>
        <taxon>Sordariomycetes</taxon>
        <taxon>Hypocreomycetidae</taxon>
        <taxon>Hypocreales</taxon>
        <taxon>Nectriaceae</taxon>
        <taxon>Fusarium</taxon>
        <taxon>Fusarium nisikadoi species complex</taxon>
    </lineage>
</organism>
<evidence type="ECO:0000256" key="2">
    <source>
        <dbReference type="ARBA" id="ARBA00023043"/>
    </source>
</evidence>
<dbReference type="Gene3D" id="1.25.40.20">
    <property type="entry name" value="Ankyrin repeat-containing domain"/>
    <property type="match status" value="1"/>
</dbReference>
<evidence type="ECO:0000256" key="1">
    <source>
        <dbReference type="ARBA" id="ARBA00022737"/>
    </source>
</evidence>
<evidence type="ECO:0000313" key="5">
    <source>
        <dbReference type="EMBL" id="KAF4944319.1"/>
    </source>
</evidence>